<dbReference type="Proteomes" id="UP000568106">
    <property type="component" value="Unassembled WGS sequence"/>
</dbReference>
<proteinExistence type="predicted"/>
<dbReference type="AlphaFoldDB" id="A0A7W8MRQ6"/>
<organism evidence="1 2">
    <name type="scientific">Tunturiibacter empetritectus</name>
    <dbReference type="NCBI Taxonomy" id="3069691"/>
    <lineage>
        <taxon>Bacteria</taxon>
        <taxon>Pseudomonadati</taxon>
        <taxon>Acidobacteriota</taxon>
        <taxon>Terriglobia</taxon>
        <taxon>Terriglobales</taxon>
        <taxon>Acidobacteriaceae</taxon>
        <taxon>Tunturiibacter</taxon>
    </lineage>
</organism>
<accession>A0A7W8MRQ6</accession>
<sequence length="95" mass="10691">MFKIRRFEDKGIVTFALSGRIEEEHLPGLQGLFEAESAANSTTIALDLVDVRLVDRQAIKFLATCEAQGILLKNCPSYVREWIETGRGMSHESKH</sequence>
<comment type="caution">
    <text evidence="1">The sequence shown here is derived from an EMBL/GenBank/DDBJ whole genome shotgun (WGS) entry which is preliminary data.</text>
</comment>
<reference evidence="1" key="1">
    <citation type="submission" date="2020-08" db="EMBL/GenBank/DDBJ databases">
        <title>Genomic Encyclopedia of Type Strains, Phase IV (KMG-V): Genome sequencing to study the core and pangenomes of soil and plant-associated prokaryotes.</title>
        <authorList>
            <person name="Whitman W."/>
        </authorList>
    </citation>
    <scope>NUCLEOTIDE SEQUENCE [LARGE SCALE GENOMIC DNA]</scope>
    <source>
        <strain evidence="1">M8UP27</strain>
    </source>
</reference>
<protein>
    <submittedName>
        <fullName evidence="1">ABC-type transporter Mla MlaB component</fullName>
    </submittedName>
</protein>
<evidence type="ECO:0000313" key="1">
    <source>
        <dbReference type="EMBL" id="MBB5317065.1"/>
    </source>
</evidence>
<dbReference type="EMBL" id="JACHDY010000002">
    <property type="protein sequence ID" value="MBB5317065.1"/>
    <property type="molecule type" value="Genomic_DNA"/>
</dbReference>
<evidence type="ECO:0000313" key="2">
    <source>
        <dbReference type="Proteomes" id="UP000568106"/>
    </source>
</evidence>
<name>A0A7W8MRQ6_9BACT</name>
<gene>
    <name evidence="1" type="ORF">HDF09_001734</name>
</gene>
<keyword evidence="2" id="KW-1185">Reference proteome</keyword>